<dbReference type="SMART" id="SM00855">
    <property type="entry name" value="PGAM"/>
    <property type="match status" value="1"/>
</dbReference>
<name>A0A345DZP6_9EURY</name>
<feature type="binding site" evidence="4">
    <location>
        <position position="59"/>
    </location>
    <ligand>
        <name>substrate</name>
    </ligand>
</feature>
<dbReference type="CDD" id="cd07067">
    <property type="entry name" value="HP_PGM_like"/>
    <property type="match status" value="1"/>
</dbReference>
<evidence type="ECO:0000256" key="4">
    <source>
        <dbReference type="PIRSR" id="PIRSR613078-2"/>
    </source>
</evidence>
<dbReference type="SUPFAM" id="SSF53254">
    <property type="entry name" value="Phosphoglycerate mutase-like"/>
    <property type="match status" value="1"/>
</dbReference>
<evidence type="ECO:0000313" key="6">
    <source>
        <dbReference type="Proteomes" id="UP000253273"/>
    </source>
</evidence>
<dbReference type="GO" id="GO:0016791">
    <property type="term" value="F:phosphatase activity"/>
    <property type="evidence" value="ECO:0007669"/>
    <property type="project" value="TreeGrafter"/>
</dbReference>
<evidence type="ECO:0000256" key="3">
    <source>
        <dbReference type="PIRSR" id="PIRSR613078-1"/>
    </source>
</evidence>
<accession>A0A345DZP6</accession>
<dbReference type="GeneID" id="37282247"/>
<dbReference type="RefSeq" id="WP_114584568.1">
    <property type="nucleotide sequence ID" value="NZ_CP031150.1"/>
</dbReference>
<evidence type="ECO:0000256" key="1">
    <source>
        <dbReference type="ARBA" id="ARBA00023152"/>
    </source>
</evidence>
<reference evidence="5 6" key="1">
    <citation type="submission" date="2018-07" db="EMBL/GenBank/DDBJ databases">
        <title>Genome sequences of Haloplanus sp. CBA1113.</title>
        <authorList>
            <person name="Kim Y.B."/>
            <person name="Roh S.W."/>
        </authorList>
    </citation>
    <scope>NUCLEOTIDE SEQUENCE [LARGE SCALE GENOMIC DNA]</scope>
    <source>
        <strain evidence="5 6">CBA1113</strain>
    </source>
</reference>
<organism evidence="5 6">
    <name type="scientific">Haloplanus rubicundus</name>
    <dbReference type="NCBI Taxonomy" id="1547898"/>
    <lineage>
        <taxon>Archaea</taxon>
        <taxon>Methanobacteriati</taxon>
        <taxon>Methanobacteriota</taxon>
        <taxon>Stenosarchaea group</taxon>
        <taxon>Halobacteria</taxon>
        <taxon>Halobacteriales</taxon>
        <taxon>Haloferacaceae</taxon>
        <taxon>Haloplanus</taxon>
    </lineage>
</organism>
<dbReference type="GO" id="GO:0005737">
    <property type="term" value="C:cytoplasm"/>
    <property type="evidence" value="ECO:0007669"/>
    <property type="project" value="TreeGrafter"/>
</dbReference>
<dbReference type="InterPro" id="IPR050275">
    <property type="entry name" value="PGM_Phosphatase"/>
</dbReference>
<dbReference type="InterPro" id="IPR001345">
    <property type="entry name" value="PG/BPGM_mutase_AS"/>
</dbReference>
<feature type="active site" description="Tele-phosphohistidine intermediate" evidence="3">
    <location>
        <position position="9"/>
    </location>
</feature>
<dbReference type="PROSITE" id="PS00175">
    <property type="entry name" value="PG_MUTASE"/>
    <property type="match status" value="1"/>
</dbReference>
<sequence length="209" mass="23105">MPTVLLARHGETTWNRDGRLQGWAPTPLTDRGHDQARALAAAVAAEYDVDRVVASDLRRARQTASYLADHVGRDPTFESAWRERDFGRYQGLPHETVFEDHERLSLARAGRDAVDARPESGESLRDVRERVLSGWERVLAESSDDETVAIVAHGGPLYLLLGAVDDRDIVSAVVEGEQHNCALNELQVENGASRVVAENRTDFLDEAPA</sequence>
<dbReference type="PANTHER" id="PTHR48100">
    <property type="entry name" value="BROAD-SPECIFICITY PHOSPHATASE YOR283W-RELATED"/>
    <property type="match status" value="1"/>
</dbReference>
<keyword evidence="1" id="KW-0324">Glycolysis</keyword>
<evidence type="ECO:0000256" key="2">
    <source>
        <dbReference type="ARBA" id="ARBA00023235"/>
    </source>
</evidence>
<gene>
    <name evidence="5" type="ORF">DU500_02640</name>
</gene>
<protein>
    <submittedName>
        <fullName evidence="5">Histidine phosphatase family protein</fullName>
    </submittedName>
</protein>
<dbReference type="OrthoDB" id="304253at2157"/>
<dbReference type="Gene3D" id="3.40.50.1240">
    <property type="entry name" value="Phosphoglycerate mutase-like"/>
    <property type="match status" value="1"/>
</dbReference>
<dbReference type="InterPro" id="IPR013078">
    <property type="entry name" value="His_Pase_superF_clade-1"/>
</dbReference>
<dbReference type="Proteomes" id="UP000253273">
    <property type="component" value="Chromosome"/>
</dbReference>
<keyword evidence="6" id="KW-1185">Reference proteome</keyword>
<evidence type="ECO:0000313" key="5">
    <source>
        <dbReference type="EMBL" id="AXG05418.1"/>
    </source>
</evidence>
<proteinExistence type="predicted"/>
<dbReference type="AlphaFoldDB" id="A0A345DZP6"/>
<feature type="binding site" evidence="4">
    <location>
        <begin position="8"/>
        <end position="15"/>
    </location>
    <ligand>
        <name>substrate</name>
    </ligand>
</feature>
<dbReference type="Pfam" id="PF00300">
    <property type="entry name" value="His_Phos_1"/>
    <property type="match status" value="1"/>
</dbReference>
<dbReference type="KEGG" id="haj:DU500_02640"/>
<dbReference type="PANTHER" id="PTHR48100:SF1">
    <property type="entry name" value="HISTIDINE PHOSPHATASE FAMILY PROTEIN-RELATED"/>
    <property type="match status" value="1"/>
</dbReference>
<dbReference type="InterPro" id="IPR029033">
    <property type="entry name" value="His_PPase_superfam"/>
</dbReference>
<keyword evidence="2" id="KW-0413">Isomerase</keyword>
<feature type="active site" description="Proton donor/acceptor" evidence="3">
    <location>
        <position position="83"/>
    </location>
</feature>
<dbReference type="EMBL" id="CP031150">
    <property type="protein sequence ID" value="AXG05418.1"/>
    <property type="molecule type" value="Genomic_DNA"/>
</dbReference>